<evidence type="ECO:0000313" key="4">
    <source>
        <dbReference type="Proteomes" id="UP001501011"/>
    </source>
</evidence>
<dbReference type="NCBIfam" id="TIGR00153">
    <property type="entry name" value="TIGR00153 family protein"/>
    <property type="match status" value="1"/>
</dbReference>
<dbReference type="InterPro" id="IPR018445">
    <property type="entry name" value="Put_Phosphate_transp_reg"/>
</dbReference>
<keyword evidence="4" id="KW-1185">Reference proteome</keyword>
<evidence type="ECO:0000256" key="2">
    <source>
        <dbReference type="SAM" id="Coils"/>
    </source>
</evidence>
<organism evidence="3 4">
    <name type="scientific">Kangiella marina</name>
    <dbReference type="NCBI Taxonomy" id="1079178"/>
    <lineage>
        <taxon>Bacteria</taxon>
        <taxon>Pseudomonadati</taxon>
        <taxon>Pseudomonadota</taxon>
        <taxon>Gammaproteobacteria</taxon>
        <taxon>Kangiellales</taxon>
        <taxon>Kangiellaceae</taxon>
        <taxon>Kangiella</taxon>
    </lineage>
</organism>
<dbReference type="Proteomes" id="UP001501011">
    <property type="component" value="Unassembled WGS sequence"/>
</dbReference>
<evidence type="ECO:0000313" key="3">
    <source>
        <dbReference type="EMBL" id="GAA4358094.1"/>
    </source>
</evidence>
<dbReference type="InterPro" id="IPR002727">
    <property type="entry name" value="DUF47"/>
</dbReference>
<dbReference type="InterPro" id="IPR038078">
    <property type="entry name" value="PhoU-like_sf"/>
</dbReference>
<dbReference type="EMBL" id="BAABFV010000001">
    <property type="protein sequence ID" value="GAA4358094.1"/>
    <property type="molecule type" value="Genomic_DNA"/>
</dbReference>
<protein>
    <submittedName>
        <fullName evidence="3">TIGR00153 family protein</fullName>
    </submittedName>
</protein>
<reference evidence="4" key="1">
    <citation type="journal article" date="2019" name="Int. J. Syst. Evol. Microbiol.">
        <title>The Global Catalogue of Microorganisms (GCM) 10K type strain sequencing project: providing services to taxonomists for standard genome sequencing and annotation.</title>
        <authorList>
            <consortium name="The Broad Institute Genomics Platform"/>
            <consortium name="The Broad Institute Genome Sequencing Center for Infectious Disease"/>
            <person name="Wu L."/>
            <person name="Ma J."/>
        </authorList>
    </citation>
    <scope>NUCLEOTIDE SEQUENCE [LARGE SCALE GENOMIC DNA]</scope>
    <source>
        <strain evidence="4">JCM 17728</strain>
    </source>
</reference>
<accession>A0ABP8IGE5</accession>
<keyword evidence="2" id="KW-0175">Coiled coil</keyword>
<proteinExistence type="inferred from homology"/>
<dbReference type="Gene3D" id="1.20.58.220">
    <property type="entry name" value="Phosphate transport system protein phou homolog 2, domain 2"/>
    <property type="match status" value="1"/>
</dbReference>
<dbReference type="Pfam" id="PF01865">
    <property type="entry name" value="PhoU_div"/>
    <property type="match status" value="1"/>
</dbReference>
<evidence type="ECO:0000256" key="1">
    <source>
        <dbReference type="ARBA" id="ARBA00008591"/>
    </source>
</evidence>
<sequence>MINLSGVDMANSILDMFASSPIRPMQDHMGKVHQCAKQLIPFFKATLAQEWQEAEKLKDEIRQLENDADDLKHDLRMHLPKGLFLPVARTDLLSLLSKQDKIANIARDISGVVFARKMTFPENVHADLLGLIQRSIDASKQAYKAINELDELLATGFRGREATLVEELIEQLDLIENDTDDLQRALLFKIFEQEEELPPVAVMFMYKVIRYIGDLADSAQSVGSRLEMTIAR</sequence>
<comment type="caution">
    <text evidence="3">The sequence shown here is derived from an EMBL/GenBank/DDBJ whole genome shotgun (WGS) entry which is preliminary data.</text>
</comment>
<dbReference type="PANTHER" id="PTHR36536:SF3">
    <property type="entry name" value="UPF0111 PROTEIN HI_1603"/>
    <property type="match status" value="1"/>
</dbReference>
<dbReference type="SUPFAM" id="SSF109755">
    <property type="entry name" value="PhoU-like"/>
    <property type="match status" value="1"/>
</dbReference>
<comment type="similarity">
    <text evidence="1">Belongs to the UPF0111 family.</text>
</comment>
<dbReference type="PANTHER" id="PTHR36536">
    <property type="entry name" value="UPF0111 PROTEIN HI_1603"/>
    <property type="match status" value="1"/>
</dbReference>
<feature type="coiled-coil region" evidence="2">
    <location>
        <begin position="47"/>
        <end position="74"/>
    </location>
</feature>
<gene>
    <name evidence="3" type="ORF">GCM10023151_07790</name>
</gene>
<name>A0ABP8IGE5_9GAMM</name>